<dbReference type="AlphaFoldDB" id="A0A9W7G7I3"/>
<dbReference type="PROSITE" id="PS50850">
    <property type="entry name" value="MFS"/>
    <property type="match status" value="1"/>
</dbReference>
<dbReference type="InterPro" id="IPR050327">
    <property type="entry name" value="Proton-linked_MCT"/>
</dbReference>
<organism evidence="5 6">
    <name type="scientific">Triparma columacea</name>
    <dbReference type="NCBI Taxonomy" id="722753"/>
    <lineage>
        <taxon>Eukaryota</taxon>
        <taxon>Sar</taxon>
        <taxon>Stramenopiles</taxon>
        <taxon>Ochrophyta</taxon>
        <taxon>Bolidophyceae</taxon>
        <taxon>Parmales</taxon>
        <taxon>Triparmaceae</taxon>
        <taxon>Triparma</taxon>
    </lineage>
</organism>
<dbReference type="InterPro" id="IPR020846">
    <property type="entry name" value="MFS_dom"/>
</dbReference>
<feature type="transmembrane region" description="Helical" evidence="3">
    <location>
        <begin position="313"/>
        <end position="334"/>
    </location>
</feature>
<feature type="region of interest" description="Disordered" evidence="2">
    <location>
        <begin position="430"/>
        <end position="454"/>
    </location>
</feature>
<feature type="domain" description="Major facilitator superfamily (MFS) profile" evidence="4">
    <location>
        <begin position="16"/>
        <end position="426"/>
    </location>
</feature>
<proteinExistence type="predicted"/>
<comment type="subcellular location">
    <subcellularLocation>
        <location evidence="1">Membrane</location>
        <topology evidence="1">Multi-pass membrane protein</topology>
    </subcellularLocation>
</comment>
<keyword evidence="6" id="KW-1185">Reference proteome</keyword>
<dbReference type="PANTHER" id="PTHR11360">
    <property type="entry name" value="MONOCARBOXYLATE TRANSPORTER"/>
    <property type="match status" value="1"/>
</dbReference>
<dbReference type="GO" id="GO:0016020">
    <property type="term" value="C:membrane"/>
    <property type="evidence" value="ECO:0007669"/>
    <property type="project" value="UniProtKB-SubCell"/>
</dbReference>
<dbReference type="OrthoDB" id="197841at2759"/>
<sequence>MNDEIKRDWLVNGQTFLHYSYISLIFGTLSKTLTNAGQSPCVGVVIPFIQSSLSLPLGRITFLYLIATTLSALTLPFCGRIIKLSGCRIYGAATSLLLGLSCFILARARGEVMLLAGFFLLRFFGQGNLFNVSIIFINNWWEESRGAAMGVAGAAVSAFLLGLTPIIMMRLIDTVGWRGCYNYLGASELVGCVLVTLIWRSGSPETYGVLPDGKVSKGLGLKRKDSNLPPPIPPDSAPAAPKLTNPTFLTFVLSDLVIALNGTAFYFNLQQVVLDNPNIPNSARTYIYPGMALIGIVSRVISGFMIDKLNHRFVFLTALISSTLSLLLLPTMTIKTAFLALPLMGYSMSASGNVRSTVHAEYFGLTNLPNLQSVASSATVLGSAMGPFPYGVVHDYTGRFDGAMYVGAAVTCVAAAAVWRFGEKPGGAGGGRYEMVGREGEDYDDEEGGGAIDG</sequence>
<evidence type="ECO:0000259" key="4">
    <source>
        <dbReference type="PROSITE" id="PS50850"/>
    </source>
</evidence>
<evidence type="ECO:0000256" key="1">
    <source>
        <dbReference type="ARBA" id="ARBA00004141"/>
    </source>
</evidence>
<dbReference type="SUPFAM" id="SSF103473">
    <property type="entry name" value="MFS general substrate transporter"/>
    <property type="match status" value="1"/>
</dbReference>
<dbReference type="Gene3D" id="1.20.1250.20">
    <property type="entry name" value="MFS general substrate transporter like domains"/>
    <property type="match status" value="2"/>
</dbReference>
<gene>
    <name evidence="5" type="ORF">TrCOL_g5042</name>
</gene>
<dbReference type="PANTHER" id="PTHR11360:SF308">
    <property type="entry name" value="BLL3089 PROTEIN"/>
    <property type="match status" value="1"/>
</dbReference>
<feature type="transmembrane region" description="Helical" evidence="3">
    <location>
        <begin position="89"/>
        <end position="106"/>
    </location>
</feature>
<evidence type="ECO:0000313" key="6">
    <source>
        <dbReference type="Proteomes" id="UP001165065"/>
    </source>
</evidence>
<feature type="region of interest" description="Disordered" evidence="2">
    <location>
        <begin position="220"/>
        <end position="239"/>
    </location>
</feature>
<evidence type="ECO:0000256" key="3">
    <source>
        <dbReference type="SAM" id="Phobius"/>
    </source>
</evidence>
<keyword evidence="3" id="KW-0472">Membrane</keyword>
<dbReference type="EMBL" id="BRYA01000049">
    <property type="protein sequence ID" value="GMI34936.1"/>
    <property type="molecule type" value="Genomic_DNA"/>
</dbReference>
<protein>
    <recommendedName>
        <fullName evidence="4">Major facilitator superfamily (MFS) profile domain-containing protein</fullName>
    </recommendedName>
</protein>
<evidence type="ECO:0000256" key="2">
    <source>
        <dbReference type="SAM" id="MobiDB-lite"/>
    </source>
</evidence>
<accession>A0A9W7G7I3</accession>
<dbReference type="InterPro" id="IPR011701">
    <property type="entry name" value="MFS"/>
</dbReference>
<dbReference type="Proteomes" id="UP001165065">
    <property type="component" value="Unassembled WGS sequence"/>
</dbReference>
<feature type="transmembrane region" description="Helical" evidence="3">
    <location>
        <begin position="149"/>
        <end position="169"/>
    </location>
</feature>
<evidence type="ECO:0000313" key="5">
    <source>
        <dbReference type="EMBL" id="GMI34936.1"/>
    </source>
</evidence>
<keyword evidence="3" id="KW-1133">Transmembrane helix</keyword>
<dbReference type="InterPro" id="IPR036259">
    <property type="entry name" value="MFS_trans_sf"/>
</dbReference>
<name>A0A9W7G7I3_9STRA</name>
<dbReference type="GO" id="GO:0022857">
    <property type="term" value="F:transmembrane transporter activity"/>
    <property type="evidence" value="ECO:0007669"/>
    <property type="project" value="InterPro"/>
</dbReference>
<reference evidence="6" key="1">
    <citation type="journal article" date="2023" name="Commun. Biol.">
        <title>Genome analysis of Parmales, the sister group of diatoms, reveals the evolutionary specialization of diatoms from phago-mixotrophs to photoautotrophs.</title>
        <authorList>
            <person name="Ban H."/>
            <person name="Sato S."/>
            <person name="Yoshikawa S."/>
            <person name="Yamada K."/>
            <person name="Nakamura Y."/>
            <person name="Ichinomiya M."/>
            <person name="Sato N."/>
            <person name="Blanc-Mathieu R."/>
            <person name="Endo H."/>
            <person name="Kuwata A."/>
            <person name="Ogata H."/>
        </authorList>
    </citation>
    <scope>NUCLEOTIDE SEQUENCE [LARGE SCALE GENOMIC DNA]</scope>
</reference>
<feature type="transmembrane region" description="Helical" evidence="3">
    <location>
        <begin position="248"/>
        <end position="267"/>
    </location>
</feature>
<keyword evidence="3" id="KW-0812">Transmembrane</keyword>
<feature type="transmembrane region" description="Helical" evidence="3">
    <location>
        <begin position="62"/>
        <end position="82"/>
    </location>
</feature>
<dbReference type="Pfam" id="PF07690">
    <property type="entry name" value="MFS_1"/>
    <property type="match status" value="1"/>
</dbReference>
<feature type="transmembrane region" description="Helical" evidence="3">
    <location>
        <begin position="112"/>
        <end position="137"/>
    </location>
</feature>
<comment type="caution">
    <text evidence="5">The sequence shown here is derived from an EMBL/GenBank/DDBJ whole genome shotgun (WGS) entry which is preliminary data.</text>
</comment>